<feature type="compositionally biased region" description="Polar residues" evidence="2">
    <location>
        <begin position="109"/>
        <end position="118"/>
    </location>
</feature>
<feature type="region of interest" description="Disordered" evidence="2">
    <location>
        <begin position="109"/>
        <end position="128"/>
    </location>
</feature>
<dbReference type="Pfam" id="PF18962">
    <property type="entry name" value="Por_Secre_tail"/>
    <property type="match status" value="1"/>
</dbReference>
<dbReference type="EMBL" id="JAEHJZ010000002">
    <property type="protein sequence ID" value="MBJ7879229.1"/>
    <property type="molecule type" value="Genomic_DNA"/>
</dbReference>
<dbReference type="Proteomes" id="UP000662373">
    <property type="component" value="Unassembled WGS sequence"/>
</dbReference>
<proteinExistence type="predicted"/>
<dbReference type="NCBIfam" id="TIGR01451">
    <property type="entry name" value="B_ant_repeat"/>
    <property type="match status" value="1"/>
</dbReference>
<keyword evidence="7" id="KW-1185">Reference proteome</keyword>
<evidence type="ECO:0000313" key="7">
    <source>
        <dbReference type="Proteomes" id="UP000662373"/>
    </source>
</evidence>
<protein>
    <submittedName>
        <fullName evidence="6">DUF11 domain-containing protein</fullName>
    </submittedName>
</protein>
<evidence type="ECO:0000313" key="6">
    <source>
        <dbReference type="EMBL" id="MBJ7879229.1"/>
    </source>
</evidence>
<name>A0A934KK37_9FLAO</name>
<evidence type="ECO:0000259" key="3">
    <source>
        <dbReference type="Pfam" id="PF01345"/>
    </source>
</evidence>
<feature type="non-terminal residue" evidence="6">
    <location>
        <position position="1"/>
    </location>
</feature>
<organism evidence="6 7">
    <name type="scientific">Gelidibacter salicanalis</name>
    <dbReference type="NCBI Taxonomy" id="291193"/>
    <lineage>
        <taxon>Bacteria</taxon>
        <taxon>Pseudomonadati</taxon>
        <taxon>Bacteroidota</taxon>
        <taxon>Flavobacteriia</taxon>
        <taxon>Flavobacteriales</taxon>
        <taxon>Flavobacteriaceae</taxon>
        <taxon>Gelidibacter</taxon>
    </lineage>
</organism>
<dbReference type="RefSeq" id="WP_199596683.1">
    <property type="nucleotide sequence ID" value="NZ_JAEHJZ010000002.1"/>
</dbReference>
<accession>A0A934KK37</accession>
<keyword evidence="1" id="KW-0732">Signal</keyword>
<dbReference type="PANTHER" id="PTHR34819">
    <property type="entry name" value="LARGE CYSTEINE-RICH PERIPLASMIC PROTEIN OMCB"/>
    <property type="match status" value="1"/>
</dbReference>
<evidence type="ECO:0000259" key="4">
    <source>
        <dbReference type="Pfam" id="PF18962"/>
    </source>
</evidence>
<evidence type="ECO:0000256" key="2">
    <source>
        <dbReference type="SAM" id="MobiDB-lite"/>
    </source>
</evidence>
<dbReference type="InterPro" id="IPR051172">
    <property type="entry name" value="Chlamydia_OmcB"/>
</dbReference>
<dbReference type="InterPro" id="IPR055354">
    <property type="entry name" value="DUF7507"/>
</dbReference>
<feature type="domain" description="DUF11" evidence="3">
    <location>
        <begin position="138"/>
        <end position="251"/>
    </location>
</feature>
<feature type="compositionally biased region" description="Acidic residues" evidence="2">
    <location>
        <begin position="14"/>
        <end position="23"/>
    </location>
</feature>
<dbReference type="InterPro" id="IPR026444">
    <property type="entry name" value="Secre_tail"/>
</dbReference>
<gene>
    <name evidence="6" type="ORF">JEM65_00985</name>
</gene>
<sequence length="745" mass="79192">GGNVSNNVTASSDEAPDATDDLDIPVTQNPLMTVVKTSTTTEVTVAGQVIPYSYLVTNTGNVTLNNISLVDDNVDAQPTGGVTTLAPGASTTFTADYTVTQDDIDAGGNVSNNVTASSDEAPDATDDLDIPVVQNPAISIVKTFADDTVTAGGNSSFFTLVVTNEGNVTLSDALIEDAVDARLTVINVTGTAGANNDSDANAQTVEWLITSLAPNASETITVSFEVDSAVEEANGVGALNDEDNVPNDVTVVAEAPQGDPTELDDDIKDASEDNINIVVDINLSIVKTFDPTAVSQGTLQSFTIEVSNNGPSDAVDVSVTDMVNTSLNVTSVNITSGSGDCSASADQDVDCTVQIPTGESATITVEYLTAPFFDDSSSPYGTVTGDDFYFVFVNGSVLEGSTDGGPVYLDGVDITTDVTIITSLTKNDIVFDPPGSDPAFELHLSCSDPFTGGWGQSGGPIKDVDTNWQIAFFRVSRYNSKGFLKSCGNVVNDFDISNTAYAMGEDSFETQNISDDAIVTIGPGITLDRLQIKGKRVTARLNNLTGADKIIEDISVIWPSNNGNMTTIRLSANNTSTTIWEGNANPVDANLNASNPGWNGGTIQTGEAILRFDFKNKITATGYTIRVNFTDGTFLDINVPLVLEKGQESQLEIVKEEEFIGEPRMKIYPNPAQFSFKVRLEGFRSEFADIVMYDVTGREVFKVKKRYLANRDILIDLPSSMDAGMYFVQLLNNIEVKSVPVIITK</sequence>
<feature type="domain" description="Secretion system C-terminal sorting" evidence="4">
    <location>
        <begin position="667"/>
        <end position="736"/>
    </location>
</feature>
<dbReference type="Pfam" id="PF01345">
    <property type="entry name" value="DUF11"/>
    <property type="match status" value="2"/>
</dbReference>
<dbReference type="AlphaFoldDB" id="A0A934KK37"/>
<feature type="region of interest" description="Disordered" evidence="2">
    <location>
        <begin position="1"/>
        <end position="24"/>
    </location>
</feature>
<dbReference type="NCBIfam" id="TIGR04183">
    <property type="entry name" value="Por_Secre_tail"/>
    <property type="match status" value="1"/>
</dbReference>
<dbReference type="Pfam" id="PF24346">
    <property type="entry name" value="DUF7507"/>
    <property type="match status" value="1"/>
</dbReference>
<feature type="domain" description="DUF7507" evidence="5">
    <location>
        <begin position="29"/>
        <end position="120"/>
    </location>
</feature>
<comment type="caution">
    <text evidence="6">The sequence shown here is derived from an EMBL/GenBank/DDBJ whole genome shotgun (WGS) entry which is preliminary data.</text>
</comment>
<feature type="domain" description="DUF11" evidence="3">
    <location>
        <begin position="283"/>
        <end position="367"/>
    </location>
</feature>
<evidence type="ECO:0000259" key="5">
    <source>
        <dbReference type="Pfam" id="PF24346"/>
    </source>
</evidence>
<reference evidence="6 7" key="1">
    <citation type="submission" date="2020-09" db="EMBL/GenBank/DDBJ databases">
        <title>Draft genome of Gelidibacter salicanalis PAMC21136.</title>
        <authorList>
            <person name="Park H."/>
        </authorList>
    </citation>
    <scope>NUCLEOTIDE SEQUENCE [LARGE SCALE GENOMIC DNA]</scope>
    <source>
        <strain evidence="6 7">PAMC21136</strain>
    </source>
</reference>
<dbReference type="PANTHER" id="PTHR34819:SF3">
    <property type="entry name" value="CELL SURFACE PROTEIN"/>
    <property type="match status" value="1"/>
</dbReference>
<dbReference type="InterPro" id="IPR001434">
    <property type="entry name" value="OmcB-like_DUF11"/>
</dbReference>
<dbReference type="InterPro" id="IPR047589">
    <property type="entry name" value="DUF11_rpt"/>
</dbReference>
<evidence type="ECO:0000256" key="1">
    <source>
        <dbReference type="ARBA" id="ARBA00022729"/>
    </source>
</evidence>
<feature type="compositionally biased region" description="Polar residues" evidence="2">
    <location>
        <begin position="1"/>
        <end position="12"/>
    </location>
</feature>